<dbReference type="Proteomes" id="UP000050827">
    <property type="component" value="Unassembled WGS sequence"/>
</dbReference>
<accession>A0A0N8WFE5</accession>
<evidence type="ECO:0000256" key="3">
    <source>
        <dbReference type="SAM" id="SignalP"/>
    </source>
</evidence>
<reference evidence="5 6" key="1">
    <citation type="submission" date="2015-04" db="EMBL/GenBank/DDBJ databases">
        <title>Complete genome of flavobacterium.</title>
        <authorList>
            <person name="Kwon Y.M."/>
            <person name="Kim S.-J."/>
        </authorList>
    </citation>
    <scope>NUCLEOTIDE SEQUENCE [LARGE SCALE GENOMIC DNA]</scope>
    <source>
        <strain evidence="5 6">DK169</strain>
    </source>
</reference>
<comment type="subcellular location">
    <subcellularLocation>
        <location evidence="1">Cell envelope</location>
    </subcellularLocation>
</comment>
<dbReference type="GO" id="GO:0030313">
    <property type="term" value="C:cell envelope"/>
    <property type="evidence" value="ECO:0007669"/>
    <property type="project" value="UniProtKB-SubCell"/>
</dbReference>
<feature type="signal peptide" evidence="3">
    <location>
        <begin position="1"/>
        <end position="21"/>
    </location>
</feature>
<dbReference type="InterPro" id="IPR034984">
    <property type="entry name" value="Imelysin-like_IPPA"/>
</dbReference>
<proteinExistence type="predicted"/>
<name>A0A0N8WFE5_9FLAO</name>
<dbReference type="AlphaFoldDB" id="A0A0N8WFE5"/>
<dbReference type="Gene3D" id="1.20.1420.20">
    <property type="entry name" value="M75 peptidase, HXXE motif"/>
    <property type="match status" value="1"/>
</dbReference>
<dbReference type="Pfam" id="PF09375">
    <property type="entry name" value="Peptidase_M75"/>
    <property type="match status" value="1"/>
</dbReference>
<keyword evidence="2 3" id="KW-0732">Signal</keyword>
<dbReference type="STRING" id="346185.AAY42_00115"/>
<sequence length="381" mass="42024">MKKTWYLLSIAAFVLFIWACSSDGSSSDDGGGGDDEVPVTFDRGAMLANWADNIIIPSYKAFQSELSDLESTYEAFVADQSVINLEAFRTSWESAYRAWQHVSMFEIGPAESIGYRLNINTYPADTDLIDAYLATGVFDLSLPSNRDAKGFPALDYILNGLEDDDVTLVELLTNSVNSASMQDYISELLADMVSLTNDVVGQWEGSYRNTFVDNNGSSATATTDRFVNDFIFYYEKFLRAGKIGIPIGVFSGTTEVNTLEVLYKSELSKSMFLEGLDAVQDFFNGKHYGSATTGESLESYLEALNTLKDGADLAKLINDQMDEARDIVSSLNDFKTEIEAADPPVNMFLAYDEVQKVVPLFKVDMVSAMSINIDFVDADGD</sequence>
<dbReference type="CDD" id="cd14659">
    <property type="entry name" value="Imelysin-like_IPPA"/>
    <property type="match status" value="1"/>
</dbReference>
<dbReference type="OrthoDB" id="650514at2"/>
<gene>
    <name evidence="5" type="ORF">AAY42_00115</name>
</gene>
<dbReference type="EMBL" id="LCTZ01000002">
    <property type="protein sequence ID" value="KQC28475.1"/>
    <property type="molecule type" value="Genomic_DNA"/>
</dbReference>
<comment type="caution">
    <text evidence="5">The sequence shown here is derived from an EMBL/GenBank/DDBJ whole genome shotgun (WGS) entry which is preliminary data.</text>
</comment>
<feature type="chain" id="PRO_5006033911" description="Imelysin-like domain-containing protein" evidence="3">
    <location>
        <begin position="22"/>
        <end position="381"/>
    </location>
</feature>
<dbReference type="RefSeq" id="WP_055391989.1">
    <property type="nucleotide sequence ID" value="NZ_LCTZ01000002.1"/>
</dbReference>
<dbReference type="PATRIC" id="fig|1547436.3.peg.18"/>
<keyword evidence="6" id="KW-1185">Reference proteome</keyword>
<feature type="domain" description="Imelysin-like" evidence="4">
    <location>
        <begin position="55"/>
        <end position="341"/>
    </location>
</feature>
<organism evidence="5 6">
    <name type="scientific">Flagellimonas eckloniae</name>
    <dbReference type="NCBI Taxonomy" id="346185"/>
    <lineage>
        <taxon>Bacteria</taxon>
        <taxon>Pseudomonadati</taxon>
        <taxon>Bacteroidota</taxon>
        <taxon>Flavobacteriia</taxon>
        <taxon>Flavobacteriales</taxon>
        <taxon>Flavobacteriaceae</taxon>
        <taxon>Flagellimonas</taxon>
    </lineage>
</organism>
<evidence type="ECO:0000256" key="2">
    <source>
        <dbReference type="ARBA" id="ARBA00022729"/>
    </source>
</evidence>
<evidence type="ECO:0000259" key="4">
    <source>
        <dbReference type="Pfam" id="PF09375"/>
    </source>
</evidence>
<dbReference type="InterPro" id="IPR018976">
    <property type="entry name" value="Imelysin-like"/>
</dbReference>
<dbReference type="InterPro" id="IPR038352">
    <property type="entry name" value="Imelysin_sf"/>
</dbReference>
<evidence type="ECO:0000313" key="6">
    <source>
        <dbReference type="Proteomes" id="UP000050827"/>
    </source>
</evidence>
<evidence type="ECO:0000313" key="5">
    <source>
        <dbReference type="EMBL" id="KQC28475.1"/>
    </source>
</evidence>
<protein>
    <recommendedName>
        <fullName evidence="4">Imelysin-like domain-containing protein</fullName>
    </recommendedName>
</protein>
<evidence type="ECO:0000256" key="1">
    <source>
        <dbReference type="ARBA" id="ARBA00004196"/>
    </source>
</evidence>